<feature type="site" description="Transition state stabilizer" evidence="10">
    <location>
        <position position="121"/>
    </location>
</feature>
<dbReference type="EMBL" id="FXTX01000011">
    <property type="protein sequence ID" value="SMP13711.1"/>
    <property type="molecule type" value="Genomic_DNA"/>
</dbReference>
<keyword evidence="11" id="KW-1133">Transmembrane helix</keyword>
<evidence type="ECO:0000256" key="4">
    <source>
        <dbReference type="ARBA" id="ARBA00019077"/>
    </source>
</evidence>
<comment type="similarity">
    <text evidence="11">Belongs to the glycosyltransferase group 1 family.</text>
</comment>
<evidence type="ECO:0000256" key="9">
    <source>
        <dbReference type="PIRSR" id="PIRSR639901-1"/>
    </source>
</evidence>
<comment type="caution">
    <text evidence="14">The sequence shown here is derived from an EMBL/GenBank/DDBJ whole genome shotgun (WGS) entry which is preliminary data.</text>
</comment>
<accession>A0AA45WMH1</accession>
<proteinExistence type="inferred from homology"/>
<evidence type="ECO:0000256" key="8">
    <source>
        <dbReference type="ARBA" id="ARBA00049183"/>
    </source>
</evidence>
<feature type="active site" description="Proton acceptor" evidence="9">
    <location>
        <position position="55"/>
    </location>
</feature>
<feature type="transmembrane region" description="Helical" evidence="11">
    <location>
        <begin position="6"/>
        <end position="22"/>
    </location>
</feature>
<dbReference type="GO" id="GO:0009244">
    <property type="term" value="P:lipopolysaccharide core region biosynthetic process"/>
    <property type="evidence" value="ECO:0007669"/>
    <property type="project" value="UniProtKB-UniRule"/>
</dbReference>
<evidence type="ECO:0000256" key="5">
    <source>
        <dbReference type="ARBA" id="ARBA00022519"/>
    </source>
</evidence>
<comment type="pathway">
    <text evidence="2 11">Bacterial outer membrane biogenesis; LPS core biosynthesis.</text>
</comment>
<keyword evidence="15" id="KW-1185">Reference proteome</keyword>
<dbReference type="EC" id="2.4.99.12" evidence="3 11"/>
<evidence type="ECO:0000256" key="3">
    <source>
        <dbReference type="ARBA" id="ARBA00012621"/>
    </source>
</evidence>
<dbReference type="InterPro" id="IPR038107">
    <property type="entry name" value="Glycos_transf_N_sf"/>
</dbReference>
<keyword evidence="11" id="KW-1003">Cell membrane</keyword>
<dbReference type="GO" id="GO:0005886">
    <property type="term" value="C:plasma membrane"/>
    <property type="evidence" value="ECO:0007669"/>
    <property type="project" value="UniProtKB-SubCell"/>
</dbReference>
<evidence type="ECO:0000256" key="10">
    <source>
        <dbReference type="PIRSR" id="PIRSR639901-2"/>
    </source>
</evidence>
<reference evidence="14" key="1">
    <citation type="submission" date="2017-05" db="EMBL/GenBank/DDBJ databases">
        <authorList>
            <person name="Varghese N."/>
            <person name="Submissions S."/>
        </authorList>
    </citation>
    <scope>NUCLEOTIDE SEQUENCE</scope>
    <source>
        <strain evidence="14">DSM 18763</strain>
    </source>
</reference>
<evidence type="ECO:0000256" key="6">
    <source>
        <dbReference type="ARBA" id="ARBA00022679"/>
    </source>
</evidence>
<dbReference type="PANTHER" id="PTHR42755:SF1">
    <property type="entry name" value="3-DEOXY-D-MANNO-OCTULOSONIC ACID TRANSFERASE, MITOCHONDRIAL-RELATED"/>
    <property type="match status" value="1"/>
</dbReference>
<feature type="domain" description="3-deoxy-D-manno-octulosonic-acid transferase N-terminal" evidence="13">
    <location>
        <begin position="31"/>
        <end position="187"/>
    </location>
</feature>
<protein>
    <recommendedName>
        <fullName evidence="4 11">3-deoxy-D-manno-octulosonic acid transferase</fullName>
        <shortName evidence="11">Kdo transferase</shortName>
        <ecNumber evidence="3 11">2.4.99.12</ecNumber>
    </recommendedName>
    <alternativeName>
        <fullName evidence="7 11">Lipid IV(A) 3-deoxy-D-manno-octulosonic acid transferase</fullName>
    </alternativeName>
</protein>
<dbReference type="PANTHER" id="PTHR42755">
    <property type="entry name" value="3-DEOXY-MANNO-OCTULOSONATE CYTIDYLYLTRANSFERASE"/>
    <property type="match status" value="1"/>
</dbReference>
<dbReference type="Pfam" id="PF00534">
    <property type="entry name" value="Glycos_transf_1"/>
    <property type="match status" value="1"/>
</dbReference>
<evidence type="ECO:0000259" key="12">
    <source>
        <dbReference type="Pfam" id="PF00534"/>
    </source>
</evidence>
<comment type="function">
    <text evidence="11">Involved in lipopolysaccharide (LPS) biosynthesis. Catalyzes the transfer of 3-deoxy-D-manno-octulosonate (Kdo) residue(s) from CMP-Kdo to lipid IV(A), the tetraacyldisaccharide-1,4'-bisphosphate precursor of lipid A.</text>
</comment>
<evidence type="ECO:0000256" key="1">
    <source>
        <dbReference type="ARBA" id="ARBA00004196"/>
    </source>
</evidence>
<evidence type="ECO:0000256" key="11">
    <source>
        <dbReference type="RuleBase" id="RU365103"/>
    </source>
</evidence>
<sequence length="386" mass="45128">MIYTFLYSLLLIFSLPFIYIYFKRKGYDFGLKERFTLYKDYMDSSIWFHCASVGELKAAYPVIKYFSQKENVIITIFSPRAKDFASSVFQNEKVRFLPFDLPIFINRFIKMYNPKILIITEKEVWINLVKISSKKFPVVSINSKISKNLPVLNNFSLFLTNSEENAEKIKRYIKDKEKVVVCGDLKFLGENRKDIKFDKNGKKIIIGASTHNPEEKILIDTFLELKKDIENIALIIAPRHLERLNEIENLLKEKNIDYSLRTKTDKMEKDVMILDTIGELSGFYQYADVVFVGGTFANIGGHNILEPILENKPVIIGNYYYKVEDLYNQLKDYGIISSVKNKEELKEKIIEYLNNNQSSELLSFKDLQQKIFKCYINNIQNLIKGD</sequence>
<comment type="catalytic activity">
    <reaction evidence="8 11">
        <text>lipid IVA (E. coli) + CMP-3-deoxy-beta-D-manno-octulosonate = alpha-Kdo-(2-&gt;6)-lipid IVA (E. coli) + CMP + H(+)</text>
        <dbReference type="Rhea" id="RHEA:28066"/>
        <dbReference type="ChEBI" id="CHEBI:15378"/>
        <dbReference type="ChEBI" id="CHEBI:58603"/>
        <dbReference type="ChEBI" id="CHEBI:60364"/>
        <dbReference type="ChEBI" id="CHEBI:60377"/>
        <dbReference type="ChEBI" id="CHEBI:85987"/>
        <dbReference type="EC" id="2.4.99.12"/>
    </reaction>
</comment>
<keyword evidence="11" id="KW-0812">Transmembrane</keyword>
<keyword evidence="6 11" id="KW-0808">Transferase</keyword>
<organism evidence="14 15">
    <name type="scientific">Venenivibrio stagnispumantis</name>
    <dbReference type="NCBI Taxonomy" id="407998"/>
    <lineage>
        <taxon>Bacteria</taxon>
        <taxon>Pseudomonadati</taxon>
        <taxon>Aquificota</taxon>
        <taxon>Aquificia</taxon>
        <taxon>Aquificales</taxon>
        <taxon>Hydrogenothermaceae</taxon>
        <taxon>Venenivibrio</taxon>
    </lineage>
</organism>
<dbReference type="InterPro" id="IPR007507">
    <property type="entry name" value="Glycos_transf_N"/>
</dbReference>
<keyword evidence="5" id="KW-0997">Cell inner membrane</keyword>
<evidence type="ECO:0000313" key="14">
    <source>
        <dbReference type="EMBL" id="SMP13711.1"/>
    </source>
</evidence>
<evidence type="ECO:0000256" key="2">
    <source>
        <dbReference type="ARBA" id="ARBA00004713"/>
    </source>
</evidence>
<dbReference type="GO" id="GO:0009245">
    <property type="term" value="P:lipid A biosynthetic process"/>
    <property type="evidence" value="ECO:0007669"/>
    <property type="project" value="TreeGrafter"/>
</dbReference>
<dbReference type="Pfam" id="PF04413">
    <property type="entry name" value="Glycos_transf_N"/>
    <property type="match status" value="1"/>
</dbReference>
<keyword evidence="11" id="KW-0472">Membrane</keyword>
<name>A0AA45WMH1_9AQUI</name>
<feature type="domain" description="Glycosyl transferase family 1" evidence="12">
    <location>
        <begin position="204"/>
        <end position="359"/>
    </location>
</feature>
<dbReference type="Proteomes" id="UP001157947">
    <property type="component" value="Unassembled WGS sequence"/>
</dbReference>
<feature type="site" description="Transition state stabilizer" evidence="10">
    <location>
        <position position="186"/>
    </location>
</feature>
<evidence type="ECO:0000313" key="15">
    <source>
        <dbReference type="Proteomes" id="UP001157947"/>
    </source>
</evidence>
<comment type="subcellular location">
    <subcellularLocation>
        <location evidence="1">Cell envelope</location>
    </subcellularLocation>
    <subcellularLocation>
        <location evidence="11">Cell membrane</location>
    </subcellularLocation>
</comment>
<dbReference type="InterPro" id="IPR039901">
    <property type="entry name" value="Kdotransferase"/>
</dbReference>
<evidence type="ECO:0000259" key="13">
    <source>
        <dbReference type="Pfam" id="PF04413"/>
    </source>
</evidence>
<dbReference type="InterPro" id="IPR001296">
    <property type="entry name" value="Glyco_trans_1"/>
</dbReference>
<gene>
    <name evidence="14" type="ORF">SAMN06264868_11126</name>
</gene>
<dbReference type="GO" id="GO:0043842">
    <property type="term" value="F:Kdo transferase activity"/>
    <property type="evidence" value="ECO:0007669"/>
    <property type="project" value="UniProtKB-EC"/>
</dbReference>
<dbReference type="SUPFAM" id="SSF53756">
    <property type="entry name" value="UDP-Glycosyltransferase/glycogen phosphorylase"/>
    <property type="match status" value="1"/>
</dbReference>
<dbReference type="Gene3D" id="3.40.50.11720">
    <property type="entry name" value="3-Deoxy-D-manno-octulosonic-acid transferase, N-terminal domain"/>
    <property type="match status" value="1"/>
</dbReference>
<evidence type="ECO:0000256" key="7">
    <source>
        <dbReference type="ARBA" id="ARBA00031445"/>
    </source>
</evidence>
<dbReference type="Gene3D" id="3.40.50.2000">
    <property type="entry name" value="Glycogen Phosphorylase B"/>
    <property type="match status" value="1"/>
</dbReference>
<dbReference type="GO" id="GO:0030313">
    <property type="term" value="C:cell envelope"/>
    <property type="evidence" value="ECO:0007669"/>
    <property type="project" value="UniProtKB-SubCell"/>
</dbReference>
<keyword evidence="11" id="KW-0448">Lipopolysaccharide biosynthesis</keyword>
<dbReference type="AlphaFoldDB" id="A0AA45WMH1"/>
<dbReference type="RefSeq" id="WP_265133796.1">
    <property type="nucleotide sequence ID" value="NZ_FXTX01000011.1"/>
</dbReference>